<dbReference type="InterPro" id="IPR002547">
    <property type="entry name" value="tRNA-bd_dom"/>
</dbReference>
<dbReference type="Gene3D" id="3.50.40.10">
    <property type="entry name" value="Phenylalanyl-trna Synthetase, Chain B, domain 3"/>
    <property type="match status" value="1"/>
</dbReference>
<dbReference type="SUPFAM" id="SSF46955">
    <property type="entry name" value="Putative DNA-binding domain"/>
    <property type="match status" value="1"/>
</dbReference>
<dbReference type="SMART" id="SM00874">
    <property type="entry name" value="B5"/>
    <property type="match status" value="1"/>
</dbReference>
<dbReference type="PROSITE" id="PS50886">
    <property type="entry name" value="TRBD"/>
    <property type="match status" value="1"/>
</dbReference>
<dbReference type="InterPro" id="IPR020825">
    <property type="entry name" value="Phe-tRNA_synthase-like_B3/B4"/>
</dbReference>
<dbReference type="PROSITE" id="PS51483">
    <property type="entry name" value="B5"/>
    <property type="match status" value="1"/>
</dbReference>
<comment type="subunit">
    <text evidence="3 15">Tetramer of two alpha and two beta subunits.</text>
</comment>
<evidence type="ECO:0000256" key="1">
    <source>
        <dbReference type="ARBA" id="ARBA00004496"/>
    </source>
</evidence>
<dbReference type="FunFam" id="2.40.50.140:FF:000045">
    <property type="entry name" value="Phenylalanine--tRNA ligase beta subunit"/>
    <property type="match status" value="1"/>
</dbReference>
<evidence type="ECO:0000256" key="12">
    <source>
        <dbReference type="ARBA" id="ARBA00022917"/>
    </source>
</evidence>
<evidence type="ECO:0000256" key="10">
    <source>
        <dbReference type="ARBA" id="ARBA00022842"/>
    </source>
</evidence>
<keyword evidence="6 15" id="KW-0436">Ligase</keyword>
<dbReference type="GO" id="GO:0000287">
    <property type="term" value="F:magnesium ion binding"/>
    <property type="evidence" value="ECO:0007669"/>
    <property type="project" value="UniProtKB-UniRule"/>
</dbReference>
<organism evidence="20 21">
    <name type="scientific">Haploplasma axanthum</name>
    <name type="common">Acholeplasma axanthum</name>
    <dbReference type="NCBI Taxonomy" id="29552"/>
    <lineage>
        <taxon>Bacteria</taxon>
        <taxon>Bacillati</taxon>
        <taxon>Mycoplasmatota</taxon>
        <taxon>Mollicutes</taxon>
        <taxon>Acholeplasmatales</taxon>
        <taxon>Acholeplasmataceae</taxon>
        <taxon>Haploplasma</taxon>
    </lineage>
</organism>
<protein>
    <recommendedName>
        <fullName evidence="15">Phenylalanine--tRNA ligase beta subunit</fullName>
        <ecNumber evidence="15">6.1.1.20</ecNumber>
    </recommendedName>
    <alternativeName>
        <fullName evidence="15">Phenylalanyl-tRNA synthetase beta subunit</fullName>
        <shortName evidence="15">PheRS</shortName>
    </alternativeName>
</protein>
<dbReference type="EMBL" id="LR215048">
    <property type="protein sequence ID" value="VEU80277.1"/>
    <property type="molecule type" value="Genomic_DNA"/>
</dbReference>
<dbReference type="NCBIfam" id="TIGR00472">
    <property type="entry name" value="pheT_bact"/>
    <property type="match status" value="1"/>
</dbReference>
<evidence type="ECO:0000256" key="6">
    <source>
        <dbReference type="ARBA" id="ARBA00022598"/>
    </source>
</evidence>
<dbReference type="InterPro" id="IPR009061">
    <property type="entry name" value="DNA-bd_dom_put_sf"/>
</dbReference>
<dbReference type="InterPro" id="IPR005146">
    <property type="entry name" value="B3/B4_tRNA-bd"/>
</dbReference>
<dbReference type="Gene3D" id="3.30.70.380">
    <property type="entry name" value="Ferrodoxin-fold anticodon-binding domain"/>
    <property type="match status" value="1"/>
</dbReference>
<dbReference type="NCBIfam" id="NF045760">
    <property type="entry name" value="YtpR"/>
    <property type="match status" value="1"/>
</dbReference>
<dbReference type="Pfam" id="PF01588">
    <property type="entry name" value="tRNA_bind"/>
    <property type="match status" value="1"/>
</dbReference>
<evidence type="ECO:0000256" key="2">
    <source>
        <dbReference type="ARBA" id="ARBA00008653"/>
    </source>
</evidence>
<evidence type="ECO:0000256" key="15">
    <source>
        <dbReference type="HAMAP-Rule" id="MF_00283"/>
    </source>
</evidence>
<dbReference type="InterPro" id="IPR004532">
    <property type="entry name" value="Phe-tRNA-ligase_IIc_bsu_bact"/>
</dbReference>
<dbReference type="SMART" id="SM00873">
    <property type="entry name" value="B3_4"/>
    <property type="match status" value="1"/>
</dbReference>
<dbReference type="Gene3D" id="2.40.50.140">
    <property type="entry name" value="Nucleic acid-binding proteins"/>
    <property type="match status" value="1"/>
</dbReference>
<evidence type="ECO:0000256" key="5">
    <source>
        <dbReference type="ARBA" id="ARBA00022555"/>
    </source>
</evidence>
<keyword evidence="21" id="KW-1185">Reference proteome</keyword>
<dbReference type="EC" id="6.1.1.20" evidence="15"/>
<dbReference type="PANTHER" id="PTHR10947:SF0">
    <property type="entry name" value="PHENYLALANINE--TRNA LIGASE BETA SUBUNIT"/>
    <property type="match status" value="1"/>
</dbReference>
<comment type="cofactor">
    <cofactor evidence="15">
        <name>Mg(2+)</name>
        <dbReference type="ChEBI" id="CHEBI:18420"/>
    </cofactor>
    <text evidence="15">Binds 2 magnesium ions per tetramer.</text>
</comment>
<dbReference type="KEGG" id="aaxa:NCTC10138_00646"/>
<comment type="similarity">
    <text evidence="2 15">Belongs to the phenylalanyl-tRNA synthetase beta subunit family. Type 1 subfamily.</text>
</comment>
<dbReference type="SUPFAM" id="SSF54991">
    <property type="entry name" value="Anticodon-binding domain of PheRS"/>
    <property type="match status" value="1"/>
</dbReference>
<dbReference type="SMART" id="SM00896">
    <property type="entry name" value="FDX-ACB"/>
    <property type="match status" value="1"/>
</dbReference>
<dbReference type="InterPro" id="IPR045060">
    <property type="entry name" value="Phe-tRNA-ligase_IIc_bsu"/>
</dbReference>
<dbReference type="GO" id="GO:0004826">
    <property type="term" value="F:phenylalanine-tRNA ligase activity"/>
    <property type="evidence" value="ECO:0007669"/>
    <property type="project" value="UniProtKB-UniRule"/>
</dbReference>
<evidence type="ECO:0000256" key="7">
    <source>
        <dbReference type="ARBA" id="ARBA00022723"/>
    </source>
</evidence>
<keyword evidence="9 15" id="KW-0067">ATP-binding</keyword>
<feature type="domain" description="FDX-ACB" evidence="18">
    <location>
        <begin position="686"/>
        <end position="779"/>
    </location>
</feature>
<dbReference type="SUPFAM" id="SSF55681">
    <property type="entry name" value="Class II aaRS and biotin synthetases"/>
    <property type="match status" value="1"/>
</dbReference>
<dbReference type="STRING" id="1278311.GCA_000428705_01324"/>
<dbReference type="RefSeq" id="WP_026390774.1">
    <property type="nucleotide sequence ID" value="NZ_LR215048.1"/>
</dbReference>
<keyword evidence="10 15" id="KW-0460">Magnesium</keyword>
<name>A0A449BCX9_HAPAX</name>
<proteinExistence type="inferred from homology"/>
<evidence type="ECO:0000256" key="13">
    <source>
        <dbReference type="ARBA" id="ARBA00023146"/>
    </source>
</evidence>
<dbReference type="GO" id="GO:0005524">
    <property type="term" value="F:ATP binding"/>
    <property type="evidence" value="ECO:0007669"/>
    <property type="project" value="UniProtKB-UniRule"/>
</dbReference>
<dbReference type="PANTHER" id="PTHR10947">
    <property type="entry name" value="PHENYLALANYL-TRNA SYNTHETASE BETA CHAIN AND LEUCINE-RICH REPEAT-CONTAINING PROTEIN 47"/>
    <property type="match status" value="1"/>
</dbReference>
<feature type="domain" description="B5" evidence="19">
    <location>
        <begin position="401"/>
        <end position="476"/>
    </location>
</feature>
<evidence type="ECO:0000256" key="4">
    <source>
        <dbReference type="ARBA" id="ARBA00022490"/>
    </source>
</evidence>
<evidence type="ECO:0000256" key="14">
    <source>
        <dbReference type="ARBA" id="ARBA00049255"/>
    </source>
</evidence>
<feature type="binding site" evidence="15">
    <location>
        <position position="464"/>
    </location>
    <ligand>
        <name>Mg(2+)</name>
        <dbReference type="ChEBI" id="CHEBI:18420"/>
        <note>shared with alpha subunit</note>
    </ligand>
</feature>
<feature type="binding site" evidence="15">
    <location>
        <position position="460"/>
    </location>
    <ligand>
        <name>Mg(2+)</name>
        <dbReference type="ChEBI" id="CHEBI:18420"/>
        <note>shared with alpha subunit</note>
    </ligand>
</feature>
<accession>A0A449BCX9</accession>
<reference evidence="20 21" key="1">
    <citation type="submission" date="2019-01" db="EMBL/GenBank/DDBJ databases">
        <authorList>
            <consortium name="Pathogen Informatics"/>
        </authorList>
    </citation>
    <scope>NUCLEOTIDE SEQUENCE [LARGE SCALE GENOMIC DNA]</scope>
    <source>
        <strain evidence="20 21">NCTC10138</strain>
    </source>
</reference>
<dbReference type="OrthoDB" id="9805455at2"/>
<feature type="binding site" evidence="15">
    <location>
        <position position="463"/>
    </location>
    <ligand>
        <name>Mg(2+)</name>
        <dbReference type="ChEBI" id="CHEBI:18420"/>
        <note>shared with alpha subunit</note>
    </ligand>
</feature>
<dbReference type="SUPFAM" id="SSF56037">
    <property type="entry name" value="PheT/TilS domain"/>
    <property type="match status" value="1"/>
</dbReference>
<keyword evidence="13 15" id="KW-0030">Aminoacyl-tRNA synthetase</keyword>
<dbReference type="Gene3D" id="3.30.930.10">
    <property type="entry name" value="Bira Bifunctional Protein, Domain 2"/>
    <property type="match status" value="1"/>
</dbReference>
<dbReference type="InterPro" id="IPR012340">
    <property type="entry name" value="NA-bd_OB-fold"/>
</dbReference>
<dbReference type="CDD" id="cd02796">
    <property type="entry name" value="tRNA_bind_bactPheRS"/>
    <property type="match status" value="1"/>
</dbReference>
<keyword evidence="11 16" id="KW-0694">RNA-binding</keyword>
<dbReference type="InterPro" id="IPR033714">
    <property type="entry name" value="tRNA_bind_bactPheRS"/>
</dbReference>
<keyword evidence="12 15" id="KW-0648">Protein biosynthesis</keyword>
<dbReference type="Pfam" id="PF03147">
    <property type="entry name" value="FDX-ACB"/>
    <property type="match status" value="1"/>
</dbReference>
<evidence type="ECO:0000259" key="17">
    <source>
        <dbReference type="PROSITE" id="PS50886"/>
    </source>
</evidence>
<evidence type="ECO:0000256" key="3">
    <source>
        <dbReference type="ARBA" id="ARBA00011209"/>
    </source>
</evidence>
<evidence type="ECO:0000259" key="18">
    <source>
        <dbReference type="PROSITE" id="PS51447"/>
    </source>
</evidence>
<dbReference type="Proteomes" id="UP000289841">
    <property type="component" value="Chromosome"/>
</dbReference>
<dbReference type="Pfam" id="PF03483">
    <property type="entry name" value="B3_4"/>
    <property type="match status" value="1"/>
</dbReference>
<gene>
    <name evidence="15 20" type="primary">pheT</name>
    <name evidence="20" type="ORF">NCTC10138_00646</name>
</gene>
<dbReference type="InterPro" id="IPR005147">
    <property type="entry name" value="tRNA_synthase_B5-dom"/>
</dbReference>
<dbReference type="Gene3D" id="3.30.56.10">
    <property type="match status" value="2"/>
</dbReference>
<dbReference type="CDD" id="cd00769">
    <property type="entry name" value="PheRS_beta_core"/>
    <property type="match status" value="1"/>
</dbReference>
<dbReference type="FunFam" id="3.30.70.380:FF:000001">
    <property type="entry name" value="Phenylalanine--tRNA ligase beta subunit"/>
    <property type="match status" value="1"/>
</dbReference>
<dbReference type="InterPro" id="IPR041616">
    <property type="entry name" value="PheRS_beta_core"/>
</dbReference>
<dbReference type="InterPro" id="IPR045864">
    <property type="entry name" value="aa-tRNA-synth_II/BPL/LPL"/>
</dbReference>
<evidence type="ECO:0000259" key="19">
    <source>
        <dbReference type="PROSITE" id="PS51483"/>
    </source>
</evidence>
<evidence type="ECO:0000256" key="16">
    <source>
        <dbReference type="PROSITE-ProRule" id="PRU00209"/>
    </source>
</evidence>
<keyword evidence="5 16" id="KW-0820">tRNA-binding</keyword>
<dbReference type="GO" id="GO:0000049">
    <property type="term" value="F:tRNA binding"/>
    <property type="evidence" value="ECO:0007669"/>
    <property type="project" value="UniProtKB-UniRule"/>
</dbReference>
<keyword evidence="7 15" id="KW-0479">Metal-binding</keyword>
<dbReference type="HAMAP" id="MF_00283">
    <property type="entry name" value="Phe_tRNA_synth_beta1"/>
    <property type="match status" value="1"/>
</dbReference>
<evidence type="ECO:0000256" key="11">
    <source>
        <dbReference type="ARBA" id="ARBA00022884"/>
    </source>
</evidence>
<feature type="binding site" evidence="15">
    <location>
        <position position="454"/>
    </location>
    <ligand>
        <name>Mg(2+)</name>
        <dbReference type="ChEBI" id="CHEBI:18420"/>
        <note>shared with alpha subunit</note>
    </ligand>
</feature>
<dbReference type="AlphaFoldDB" id="A0A449BCX9"/>
<dbReference type="InterPro" id="IPR036690">
    <property type="entry name" value="Fdx_antiC-bd_sf"/>
</dbReference>
<sequence length="780" mass="87912">MKIVENNLKQFIDVPNNIDEVTNAYITEVESFGLLSNINNVLIGHVLEKEKHENADSLSVTKVDLGNGRIEQIVCGAKNVAKGQYVIVATEGAVLPGDFVIKKSKIRGVESNGMICSLKELGFDEKLIPEEFKSGIYYFDEPKEVGTNALSHLAMDGFVLELSLTPNRSDLLSHYGFAQDLAAATNKKIVLPNFNVKENETKNPLTVKIDSKNTNKYFARYLNKVEVKDSPWWLKSFLLAVDCQPINNVVDITNYILYTYGTPMHAFDAKKFGTKEIVVSDNTKKLKVKTLDGIERELTGDEIVITNGKEVMALGGVMGLENSMIDDNTDSIILEIASFKPESIKNTSKKIGLKSDSSLRFERGIDEEIIEQALRHASYLLETLANASITKGIVSDVKNSFKNPFIDLTEEEISRKIGHKLSGKEIVAILERLNYEVKVNKNVLTVKAPSYRHDILMKDDCLEEIVRIYGMNNIPNQPLTVSGVGALTKKQKTNRTLRHYLANIGFNEVVTYSLRKENEVTRFNELGNVISILKPQNVERKALRQSLINGLIDVVKYNKDHGVDGVNLFEMGHVYADKIERNYLTLMASSSTINNLWKKTNIKLDFYFVSGILKNIMGLLKVDYELVPSNNQSFHPYQQASIVVNKQTVGIIGKIHPKLSVKDNFVFEIDLDSLEKQSKFKYQQVSKYPSVERDLAIVLKDDIKVGDVVKLIEQTVRKNIIKTEVFDIYKGSHIEEGYQSVAVRMVFNDENKTLESADVDKLVNKVAKRIEFEFQGKIRS</sequence>
<keyword evidence="4 15" id="KW-0963">Cytoplasm</keyword>
<dbReference type="SUPFAM" id="SSF50249">
    <property type="entry name" value="Nucleic acid-binding proteins"/>
    <property type="match status" value="1"/>
</dbReference>
<comment type="catalytic activity">
    <reaction evidence="14 15">
        <text>tRNA(Phe) + L-phenylalanine + ATP = L-phenylalanyl-tRNA(Phe) + AMP + diphosphate + H(+)</text>
        <dbReference type="Rhea" id="RHEA:19413"/>
        <dbReference type="Rhea" id="RHEA-COMP:9668"/>
        <dbReference type="Rhea" id="RHEA-COMP:9699"/>
        <dbReference type="ChEBI" id="CHEBI:15378"/>
        <dbReference type="ChEBI" id="CHEBI:30616"/>
        <dbReference type="ChEBI" id="CHEBI:33019"/>
        <dbReference type="ChEBI" id="CHEBI:58095"/>
        <dbReference type="ChEBI" id="CHEBI:78442"/>
        <dbReference type="ChEBI" id="CHEBI:78531"/>
        <dbReference type="ChEBI" id="CHEBI:456215"/>
        <dbReference type="EC" id="6.1.1.20"/>
    </reaction>
</comment>
<dbReference type="GO" id="GO:0009328">
    <property type="term" value="C:phenylalanine-tRNA ligase complex"/>
    <property type="evidence" value="ECO:0007669"/>
    <property type="project" value="TreeGrafter"/>
</dbReference>
<dbReference type="GO" id="GO:0006432">
    <property type="term" value="P:phenylalanyl-tRNA aminoacylation"/>
    <property type="evidence" value="ECO:0007669"/>
    <property type="project" value="UniProtKB-UniRule"/>
</dbReference>
<evidence type="ECO:0000256" key="9">
    <source>
        <dbReference type="ARBA" id="ARBA00022840"/>
    </source>
</evidence>
<evidence type="ECO:0000256" key="8">
    <source>
        <dbReference type="ARBA" id="ARBA00022741"/>
    </source>
</evidence>
<keyword evidence="8 15" id="KW-0547">Nucleotide-binding</keyword>
<comment type="subcellular location">
    <subcellularLocation>
        <location evidence="1 15">Cytoplasm</location>
    </subcellularLocation>
</comment>
<feature type="domain" description="TRNA-binding" evidence="17">
    <location>
        <begin position="35"/>
        <end position="150"/>
    </location>
</feature>
<dbReference type="InterPro" id="IPR005121">
    <property type="entry name" value="Fdx_antiC-bd"/>
</dbReference>
<evidence type="ECO:0000313" key="20">
    <source>
        <dbReference type="EMBL" id="VEU80277.1"/>
    </source>
</evidence>
<evidence type="ECO:0000313" key="21">
    <source>
        <dbReference type="Proteomes" id="UP000289841"/>
    </source>
</evidence>
<dbReference type="Pfam" id="PF03484">
    <property type="entry name" value="B5"/>
    <property type="match status" value="1"/>
</dbReference>
<dbReference type="Pfam" id="PF17759">
    <property type="entry name" value="tRNA_synthFbeta"/>
    <property type="match status" value="1"/>
</dbReference>
<dbReference type="PROSITE" id="PS51447">
    <property type="entry name" value="FDX_ACB"/>
    <property type="match status" value="1"/>
</dbReference>